<comment type="caution">
    <text evidence="1">The sequence shown here is derived from an EMBL/GenBank/DDBJ whole genome shotgun (WGS) entry which is preliminary data.</text>
</comment>
<reference evidence="1 2" key="1">
    <citation type="submission" date="2019-03" db="EMBL/GenBank/DDBJ databases">
        <title>Metabolic potential of uncultured bacteria and archaea associated with petroleum seepage in deep-sea sediments.</title>
        <authorList>
            <person name="Dong X."/>
            <person name="Hubert C."/>
        </authorList>
    </citation>
    <scope>NUCLEOTIDE SEQUENCE [LARGE SCALE GENOMIC DNA]</scope>
    <source>
        <strain evidence="1">E44_bin18</strain>
    </source>
</reference>
<name>A0A523UQT3_UNCT6</name>
<dbReference type="AlphaFoldDB" id="A0A523UQT3"/>
<protein>
    <recommendedName>
        <fullName evidence="3">DUF4136 domain-containing protein</fullName>
    </recommendedName>
</protein>
<accession>A0A523UQT3</accession>
<dbReference type="EMBL" id="SOJN01000108">
    <property type="protein sequence ID" value="TET44825.1"/>
    <property type="molecule type" value="Genomic_DNA"/>
</dbReference>
<proteinExistence type="predicted"/>
<dbReference type="PROSITE" id="PS51257">
    <property type="entry name" value="PROKAR_LIPOPROTEIN"/>
    <property type="match status" value="1"/>
</dbReference>
<evidence type="ECO:0000313" key="2">
    <source>
        <dbReference type="Proteomes" id="UP000315525"/>
    </source>
</evidence>
<sequence length="169" mass="18554">MKWLVCLMVIVLIGCATSSLRVTVKPNTEFGRNSAITIRPMGLDWLDAGPAFADALTAAGFNVISAAVASHKEEYKGRVNPGYDGRKLYLSKERVAGYKSKYLLQYGYSSGEADATSYQSLNKFWGDVVDLTTGEIVVFMRYKSGHIGRSPSSVVDEFIEKMIEALPNP</sequence>
<dbReference type="Proteomes" id="UP000315525">
    <property type="component" value="Unassembled WGS sequence"/>
</dbReference>
<evidence type="ECO:0000313" key="1">
    <source>
        <dbReference type="EMBL" id="TET44825.1"/>
    </source>
</evidence>
<organism evidence="1 2">
    <name type="scientific">candidate division TA06 bacterium</name>
    <dbReference type="NCBI Taxonomy" id="2250710"/>
    <lineage>
        <taxon>Bacteria</taxon>
        <taxon>Bacteria division TA06</taxon>
    </lineage>
</organism>
<evidence type="ECO:0008006" key="3">
    <source>
        <dbReference type="Google" id="ProtNLM"/>
    </source>
</evidence>
<gene>
    <name evidence="1" type="ORF">E3J62_09215</name>
</gene>